<dbReference type="PROSITE" id="PS50026">
    <property type="entry name" value="EGF_3"/>
    <property type="match status" value="1"/>
</dbReference>
<feature type="disulfide bond" evidence="6">
    <location>
        <begin position="31"/>
        <end position="48"/>
    </location>
</feature>
<feature type="domain" description="EGF-like" evidence="8">
    <location>
        <begin position="22"/>
        <end position="60"/>
    </location>
</feature>
<dbReference type="SMART" id="SM00181">
    <property type="entry name" value="EGF"/>
    <property type="match status" value="1"/>
</dbReference>
<feature type="disulfide bond" evidence="6">
    <location>
        <begin position="50"/>
        <end position="59"/>
    </location>
</feature>
<dbReference type="InterPro" id="IPR051022">
    <property type="entry name" value="Notch_Cell-Fate_Det"/>
</dbReference>
<dbReference type="Pfam" id="PF00008">
    <property type="entry name" value="EGF"/>
    <property type="match status" value="1"/>
</dbReference>
<dbReference type="CDD" id="cd00054">
    <property type="entry name" value="EGF_CA"/>
    <property type="match status" value="1"/>
</dbReference>
<evidence type="ECO:0000256" key="3">
    <source>
        <dbReference type="ARBA" id="ARBA00022737"/>
    </source>
</evidence>
<dbReference type="OMA" id="DIPFRNT"/>
<evidence type="ECO:0000256" key="2">
    <source>
        <dbReference type="ARBA" id="ARBA00022729"/>
    </source>
</evidence>
<feature type="signal peptide" evidence="7">
    <location>
        <begin position="1"/>
        <end position="18"/>
    </location>
</feature>
<keyword evidence="1 6" id="KW-0245">EGF-like domain</keyword>
<reference evidence="9" key="1">
    <citation type="submission" date="2022-11" db="UniProtKB">
        <authorList>
            <consortium name="EnsemblMetazoa"/>
        </authorList>
    </citation>
    <scope>IDENTIFICATION</scope>
</reference>
<evidence type="ECO:0000256" key="7">
    <source>
        <dbReference type="SAM" id="SignalP"/>
    </source>
</evidence>
<dbReference type="EnsemblMetazoa" id="XM_038214556.1">
    <property type="protein sequence ID" value="XP_038070484.1"/>
    <property type="gene ID" value="LOC119739576"/>
</dbReference>
<dbReference type="Gene3D" id="2.10.25.10">
    <property type="entry name" value="Laminin"/>
    <property type="match status" value="1"/>
</dbReference>
<feature type="chain" id="PRO_5038046566" description="EGF-like domain-containing protein" evidence="7">
    <location>
        <begin position="19"/>
        <end position="95"/>
    </location>
</feature>
<sequence length="95" mass="10392">MKFSTAIALWVLLPGLSGIHSLKTKCADEPCENGAACADSQSDNTYYCFCPAEFTGRNCETRIEEMNNPCDPNPCPDSQTCFRSSGTNSNAYICY</sequence>
<protein>
    <recommendedName>
        <fullName evidence="8">EGF-like domain-containing protein</fullName>
    </recommendedName>
</protein>
<organism evidence="9 10">
    <name type="scientific">Patiria miniata</name>
    <name type="common">Bat star</name>
    <name type="synonym">Asterina miniata</name>
    <dbReference type="NCBI Taxonomy" id="46514"/>
    <lineage>
        <taxon>Eukaryota</taxon>
        <taxon>Metazoa</taxon>
        <taxon>Echinodermata</taxon>
        <taxon>Eleutherozoa</taxon>
        <taxon>Asterozoa</taxon>
        <taxon>Asteroidea</taxon>
        <taxon>Valvatacea</taxon>
        <taxon>Valvatida</taxon>
        <taxon>Asterinidae</taxon>
        <taxon>Patiria</taxon>
    </lineage>
</organism>
<dbReference type="InterPro" id="IPR000742">
    <property type="entry name" value="EGF"/>
</dbReference>
<evidence type="ECO:0000256" key="5">
    <source>
        <dbReference type="ARBA" id="ARBA00023180"/>
    </source>
</evidence>
<evidence type="ECO:0000259" key="8">
    <source>
        <dbReference type="PROSITE" id="PS50026"/>
    </source>
</evidence>
<dbReference type="GeneID" id="119739576"/>
<dbReference type="AlphaFoldDB" id="A0A914B3V4"/>
<keyword evidence="4 6" id="KW-1015">Disulfide bond</keyword>
<keyword evidence="10" id="KW-1185">Reference proteome</keyword>
<keyword evidence="3" id="KW-0677">Repeat</keyword>
<dbReference type="PRINTS" id="PR00010">
    <property type="entry name" value="EGFBLOOD"/>
</dbReference>
<accession>A0A914B3V4</accession>
<evidence type="ECO:0000256" key="4">
    <source>
        <dbReference type="ARBA" id="ARBA00023157"/>
    </source>
</evidence>
<dbReference type="Proteomes" id="UP000887568">
    <property type="component" value="Unplaced"/>
</dbReference>
<dbReference type="PROSITE" id="PS00022">
    <property type="entry name" value="EGF_1"/>
    <property type="match status" value="1"/>
</dbReference>
<comment type="caution">
    <text evidence="6">Lacks conserved residue(s) required for the propagation of feature annotation.</text>
</comment>
<dbReference type="FunFam" id="2.10.25.10:FF:000185">
    <property type="entry name" value="basement membrane-specific heparan sulfate proteoglycan core protein-like"/>
    <property type="match status" value="1"/>
</dbReference>
<dbReference type="SUPFAM" id="SSF57196">
    <property type="entry name" value="EGF/Laminin"/>
    <property type="match status" value="1"/>
</dbReference>
<keyword evidence="2 7" id="KW-0732">Signal</keyword>
<dbReference type="GO" id="GO:0071944">
    <property type="term" value="C:cell periphery"/>
    <property type="evidence" value="ECO:0007669"/>
    <property type="project" value="UniProtKB-ARBA"/>
</dbReference>
<name>A0A914B3V4_PATMI</name>
<evidence type="ECO:0000256" key="1">
    <source>
        <dbReference type="ARBA" id="ARBA00022536"/>
    </source>
</evidence>
<dbReference type="RefSeq" id="XP_038070484.1">
    <property type="nucleotide sequence ID" value="XM_038214556.1"/>
</dbReference>
<evidence type="ECO:0000256" key="6">
    <source>
        <dbReference type="PROSITE-ProRule" id="PRU00076"/>
    </source>
</evidence>
<dbReference type="PANTHER" id="PTHR24049">
    <property type="entry name" value="CRUMBS FAMILY MEMBER"/>
    <property type="match status" value="1"/>
</dbReference>
<evidence type="ECO:0000313" key="10">
    <source>
        <dbReference type="Proteomes" id="UP000887568"/>
    </source>
</evidence>
<dbReference type="OrthoDB" id="5945340at2759"/>
<proteinExistence type="predicted"/>
<evidence type="ECO:0000313" key="9">
    <source>
        <dbReference type="EnsemblMetazoa" id="XP_038070484.1"/>
    </source>
</evidence>
<keyword evidence="5" id="KW-0325">Glycoprotein</keyword>